<comment type="caution">
    <text evidence="2">The sequence shown here is derived from an EMBL/GenBank/DDBJ whole genome shotgun (WGS) entry which is preliminary data.</text>
</comment>
<evidence type="ECO:0000256" key="1">
    <source>
        <dbReference type="SAM" id="MobiDB-lite"/>
    </source>
</evidence>
<evidence type="ECO:0000313" key="2">
    <source>
        <dbReference type="EMBL" id="KAF0291420.1"/>
    </source>
</evidence>
<name>A0A6A4VJB5_AMPAM</name>
<organism evidence="2 3">
    <name type="scientific">Amphibalanus amphitrite</name>
    <name type="common">Striped barnacle</name>
    <name type="synonym">Balanus amphitrite</name>
    <dbReference type="NCBI Taxonomy" id="1232801"/>
    <lineage>
        <taxon>Eukaryota</taxon>
        <taxon>Metazoa</taxon>
        <taxon>Ecdysozoa</taxon>
        <taxon>Arthropoda</taxon>
        <taxon>Crustacea</taxon>
        <taxon>Multicrustacea</taxon>
        <taxon>Cirripedia</taxon>
        <taxon>Thoracica</taxon>
        <taxon>Thoracicalcarea</taxon>
        <taxon>Balanomorpha</taxon>
        <taxon>Balanoidea</taxon>
        <taxon>Balanidae</taxon>
        <taxon>Amphibalaninae</taxon>
        <taxon>Amphibalanus</taxon>
    </lineage>
</organism>
<feature type="region of interest" description="Disordered" evidence="1">
    <location>
        <begin position="36"/>
        <end position="143"/>
    </location>
</feature>
<dbReference type="AlphaFoldDB" id="A0A6A4VJB5"/>
<dbReference type="EMBL" id="VIIS01001883">
    <property type="protein sequence ID" value="KAF0291420.1"/>
    <property type="molecule type" value="Genomic_DNA"/>
</dbReference>
<keyword evidence="3" id="KW-1185">Reference proteome</keyword>
<sequence length="307" mass="35832">MACAAATEPARQEMYAFYDERAAVPAAGQMPLTEFGFMPLENQPHPHTEQLHGEHQQHQEHPQHQEMHPEHQQHQEMHPEHQQHQELHQDHQQHQEHHQHHQEHPQHQELHRQESQQELQQERADLPPEPSEVMHPEMHPEMHPAMRPEHHAELHPSHAQQHAAAAHYYWSQEQQMHHPQHHGQPLHHPQMYSEEDYRQFDMKMTMSGSKTSSFSVRDILNLGEVKPPPMGAHTPRPPGEVGMVAEEYGGALYPAAYPYPEEGYEYRQPAGGYRAEYYEPRWPPAEATPVYPGQWGTEATPVYPGQW</sequence>
<dbReference type="Proteomes" id="UP000440578">
    <property type="component" value="Unassembled WGS sequence"/>
</dbReference>
<gene>
    <name evidence="2" type="ORF">FJT64_010486</name>
</gene>
<feature type="compositionally biased region" description="Basic and acidic residues" evidence="1">
    <location>
        <begin position="44"/>
        <end position="143"/>
    </location>
</feature>
<evidence type="ECO:0000313" key="3">
    <source>
        <dbReference type="Proteomes" id="UP000440578"/>
    </source>
</evidence>
<reference evidence="2 3" key="1">
    <citation type="submission" date="2019-07" db="EMBL/GenBank/DDBJ databases">
        <title>Draft genome assembly of a fouling barnacle, Amphibalanus amphitrite (Darwin, 1854): The first reference genome for Thecostraca.</title>
        <authorList>
            <person name="Kim W."/>
        </authorList>
    </citation>
    <scope>NUCLEOTIDE SEQUENCE [LARGE SCALE GENOMIC DNA]</scope>
    <source>
        <strain evidence="2">SNU_AA5</strain>
        <tissue evidence="2">Soma without cirri and trophi</tissue>
    </source>
</reference>
<proteinExistence type="predicted"/>
<accession>A0A6A4VJB5</accession>
<dbReference type="OrthoDB" id="6159439at2759"/>
<protein>
    <submittedName>
        <fullName evidence="2">Uncharacterized protein</fullName>
    </submittedName>
</protein>